<sequence>MDLFDPQFTTEDQSAKELKSLFPFTDNIKKSLGIVYNHLDEFEKFKDSKILIVGAGPSTNEVKWYNLEYDYIFSLNHFYLNSDLKNRKVDIAVVGGEVDYQSDDFLNYVNAFNPILMFELHSKWEKEKTYLRLLHENYPKLSCFNTRVYGKIGGAPRLLMLALEMKPKELYFVGLDGGPGVSVKTKSMNTNDIKHSFQPGKNNMAWEITESNAYDIYYGQYEELWNYVLNVLDHDTRLYNLGENSEYNFSSIWSKEHFPLTEEIQRKII</sequence>
<evidence type="ECO:0000313" key="1">
    <source>
        <dbReference type="EMBL" id="SVC04318.1"/>
    </source>
</evidence>
<dbReference type="AlphaFoldDB" id="A0A382IXR7"/>
<accession>A0A382IXR7</accession>
<dbReference type="EMBL" id="UINC01070286">
    <property type="protein sequence ID" value="SVC04318.1"/>
    <property type="molecule type" value="Genomic_DNA"/>
</dbReference>
<organism evidence="1">
    <name type="scientific">marine metagenome</name>
    <dbReference type="NCBI Taxonomy" id="408172"/>
    <lineage>
        <taxon>unclassified sequences</taxon>
        <taxon>metagenomes</taxon>
        <taxon>ecological metagenomes</taxon>
    </lineage>
</organism>
<name>A0A382IXR7_9ZZZZ</name>
<proteinExistence type="predicted"/>
<evidence type="ECO:0008006" key="2">
    <source>
        <dbReference type="Google" id="ProtNLM"/>
    </source>
</evidence>
<reference evidence="1" key="1">
    <citation type="submission" date="2018-05" db="EMBL/GenBank/DDBJ databases">
        <authorList>
            <person name="Lanie J.A."/>
            <person name="Ng W.-L."/>
            <person name="Kazmierczak K.M."/>
            <person name="Andrzejewski T.M."/>
            <person name="Davidsen T.M."/>
            <person name="Wayne K.J."/>
            <person name="Tettelin H."/>
            <person name="Glass J.I."/>
            <person name="Rusch D."/>
            <person name="Podicherti R."/>
            <person name="Tsui H.-C.T."/>
            <person name="Winkler M.E."/>
        </authorList>
    </citation>
    <scope>NUCLEOTIDE SEQUENCE</scope>
</reference>
<protein>
    <recommendedName>
        <fullName evidence="2">DUF115 domain-containing protein</fullName>
    </recommendedName>
</protein>
<gene>
    <name evidence="1" type="ORF">METZ01_LOCUS257172</name>
</gene>
<dbReference type="Gene3D" id="3.90.1480.10">
    <property type="entry name" value="Alpha-2,3-sialyltransferase"/>
    <property type="match status" value="1"/>
</dbReference>